<evidence type="ECO:0000313" key="3">
    <source>
        <dbReference type="Proteomes" id="UP000242287"/>
    </source>
</evidence>
<dbReference type="EMBL" id="KZ302015">
    <property type="protein sequence ID" value="PFH49947.1"/>
    <property type="molecule type" value="Genomic_DNA"/>
</dbReference>
<proteinExistence type="predicted"/>
<dbReference type="PANTHER" id="PTHR39398">
    <property type="entry name" value="YALI0F14311P"/>
    <property type="match status" value="1"/>
</dbReference>
<reference evidence="2 3" key="1">
    <citation type="submission" date="2014-02" db="EMBL/GenBank/DDBJ databases">
        <title>Transposable element dynamics among asymbiotic and ectomycorrhizal Amanita fungi.</title>
        <authorList>
            <consortium name="DOE Joint Genome Institute"/>
            <person name="Hess J."/>
            <person name="Skrede I."/>
            <person name="Wolfe B."/>
            <person name="LaButti K."/>
            <person name="Ohm R.A."/>
            <person name="Grigoriev I.V."/>
            <person name="Pringle A."/>
        </authorList>
    </citation>
    <scope>NUCLEOTIDE SEQUENCE [LARGE SCALE GENOMIC DNA]</scope>
    <source>
        <strain evidence="2 3">SKay4041</strain>
    </source>
</reference>
<evidence type="ECO:0000313" key="2">
    <source>
        <dbReference type="EMBL" id="PFH49947.1"/>
    </source>
</evidence>
<dbReference type="Proteomes" id="UP000242287">
    <property type="component" value="Unassembled WGS sequence"/>
</dbReference>
<dbReference type="OrthoDB" id="2100128at2759"/>
<name>A0A2A9NNU8_9AGAR</name>
<protein>
    <submittedName>
        <fullName evidence="2">Uncharacterized protein</fullName>
    </submittedName>
</protein>
<gene>
    <name evidence="2" type="ORF">AMATHDRAFT_146437</name>
</gene>
<feature type="region of interest" description="Disordered" evidence="1">
    <location>
        <begin position="1"/>
        <end position="43"/>
    </location>
</feature>
<dbReference type="PANTHER" id="PTHR39398:SF1">
    <property type="entry name" value="CSN8_PSMD8_EIF3K DOMAIN-CONTAINING PROTEIN"/>
    <property type="match status" value="1"/>
</dbReference>
<dbReference type="AlphaFoldDB" id="A0A2A9NNU8"/>
<dbReference type="STRING" id="703135.A0A2A9NNU8"/>
<accession>A0A2A9NNU8</accession>
<organism evidence="2 3">
    <name type="scientific">Amanita thiersii Skay4041</name>
    <dbReference type="NCBI Taxonomy" id="703135"/>
    <lineage>
        <taxon>Eukaryota</taxon>
        <taxon>Fungi</taxon>
        <taxon>Dikarya</taxon>
        <taxon>Basidiomycota</taxon>
        <taxon>Agaricomycotina</taxon>
        <taxon>Agaricomycetes</taxon>
        <taxon>Agaricomycetidae</taxon>
        <taxon>Agaricales</taxon>
        <taxon>Pluteineae</taxon>
        <taxon>Amanitaceae</taxon>
        <taxon>Amanita</taxon>
    </lineage>
</organism>
<evidence type="ECO:0000256" key="1">
    <source>
        <dbReference type="SAM" id="MobiDB-lite"/>
    </source>
</evidence>
<sequence length="354" mass="39846">MSNQRGYRRGAQNRVAITGGWREPRGRGRQHNAGNQRQGPPPRQMELLASVSRSSGLEKDGDTLKNPKVQQEYRGFIQEKAGRIFFDICKPSDIITEVEKNHRIEAQENVLILLRKLREGISSSNRRDHFAIEVYETSLFLSSIFASPRHASAIIPYLVPELYLSCPSPHPNVMPAILVSLAHHLLVSYPSQGPFQQQLDSIPTSVFPKTSVARLWIASLSASVRTRDYAKFEKLSRQTSILHALGLPENSLPQSGSGQKSDLGLLAICASIDALRHRTRETTWSVMRSAYRELACQSESQTRSWLERSLCLQSNLSSQSTMALDDWLQQQSELGTVRPKEGVEGRWIVCKIRM</sequence>
<keyword evidence="3" id="KW-1185">Reference proteome</keyword>